<evidence type="ECO:0000256" key="1">
    <source>
        <dbReference type="SAM" id="SignalP"/>
    </source>
</evidence>
<dbReference type="EMBL" id="LN554847">
    <property type="protein sequence ID" value="CED56664.1"/>
    <property type="molecule type" value="Genomic_DNA"/>
</dbReference>
<evidence type="ECO:0000313" key="2">
    <source>
        <dbReference type="EMBL" id="CED56664.1"/>
    </source>
</evidence>
<keyword evidence="1" id="KW-0732">Signal</keyword>
<evidence type="ECO:0000313" key="3">
    <source>
        <dbReference type="Proteomes" id="UP000032427"/>
    </source>
</evidence>
<name>A0A090IB83_9GAMM</name>
<accession>A0A090IB83</accession>
<dbReference type="GeneID" id="34781167"/>
<dbReference type="HOGENOM" id="CLU_2630277_0_0_6"/>
<dbReference type="Proteomes" id="UP000032427">
    <property type="component" value="Chromosome 2"/>
</dbReference>
<dbReference type="KEGG" id="awd:AWOD_II_0005"/>
<organism evidence="2 3">
    <name type="scientific">Aliivibrio wodanis</name>
    <dbReference type="NCBI Taxonomy" id="80852"/>
    <lineage>
        <taxon>Bacteria</taxon>
        <taxon>Pseudomonadati</taxon>
        <taxon>Pseudomonadota</taxon>
        <taxon>Gammaproteobacteria</taxon>
        <taxon>Vibrionales</taxon>
        <taxon>Vibrionaceae</taxon>
        <taxon>Aliivibrio</taxon>
    </lineage>
</organism>
<sequence>MPPLLFAFCLFLFSTNSSQAENLTNIQPNSTIKLTNKTASIFINPASLKTDWLLASHSIPVIDSGLRVEKKHNLRQI</sequence>
<feature type="chain" id="PRO_5001857266" evidence="1">
    <location>
        <begin position="21"/>
        <end position="77"/>
    </location>
</feature>
<dbReference type="AlphaFoldDB" id="A0A090IB83"/>
<reference evidence="3" key="1">
    <citation type="submission" date="2014-09" db="EMBL/GenBank/DDBJ databases">
        <authorList>
            <person name="Hjerde E."/>
        </authorList>
    </citation>
    <scope>NUCLEOTIDE SEQUENCE [LARGE SCALE GENOMIC DNA]</scope>
    <source>
        <strain evidence="3">06/09/139</strain>
    </source>
</reference>
<protein>
    <submittedName>
        <fullName evidence="2">Putative exported protein</fullName>
    </submittedName>
</protein>
<dbReference type="STRING" id="80852.AWOD_II_0005"/>
<feature type="signal peptide" evidence="1">
    <location>
        <begin position="1"/>
        <end position="20"/>
    </location>
</feature>
<dbReference type="PATRIC" id="fig|80852.17.peg.2735"/>
<keyword evidence="3" id="KW-1185">Reference proteome</keyword>
<proteinExistence type="predicted"/>
<gene>
    <name evidence="2" type="ORF">AWOD_II_0005</name>
</gene>